<dbReference type="Gene3D" id="6.10.340.10">
    <property type="match status" value="1"/>
</dbReference>
<dbReference type="PRINTS" id="PR00344">
    <property type="entry name" value="BCTRLSENSOR"/>
</dbReference>
<dbReference type="SMART" id="SM00387">
    <property type="entry name" value="HATPase_c"/>
    <property type="match status" value="1"/>
</dbReference>
<evidence type="ECO:0000256" key="6">
    <source>
        <dbReference type="ARBA" id="ARBA00022777"/>
    </source>
</evidence>
<feature type="transmembrane region" description="Helical" evidence="8">
    <location>
        <begin position="21"/>
        <end position="43"/>
    </location>
</feature>
<comment type="caution">
    <text evidence="11">The sequence shown here is derived from an EMBL/GenBank/DDBJ whole genome shotgun (WGS) entry which is preliminary data.</text>
</comment>
<dbReference type="PANTHER" id="PTHR43711">
    <property type="entry name" value="TWO-COMPONENT HISTIDINE KINASE"/>
    <property type="match status" value="1"/>
</dbReference>
<dbReference type="InterPro" id="IPR004358">
    <property type="entry name" value="Sig_transdc_His_kin-like_C"/>
</dbReference>
<dbReference type="AlphaFoldDB" id="A0A2Y9C6J3"/>
<evidence type="ECO:0000256" key="8">
    <source>
        <dbReference type="SAM" id="Phobius"/>
    </source>
</evidence>
<feature type="transmembrane region" description="Helical" evidence="8">
    <location>
        <begin position="55"/>
        <end position="75"/>
    </location>
</feature>
<dbReference type="SUPFAM" id="SSF55874">
    <property type="entry name" value="ATPase domain of HSP90 chaperone/DNA topoisomerase II/histidine kinase"/>
    <property type="match status" value="1"/>
</dbReference>
<protein>
    <recommendedName>
        <fullName evidence="3">histidine kinase</fullName>
        <ecNumber evidence="3">2.7.13.3</ecNumber>
    </recommendedName>
</protein>
<evidence type="ECO:0000313" key="12">
    <source>
        <dbReference type="Proteomes" id="UP000245845"/>
    </source>
</evidence>
<dbReference type="GO" id="GO:0016020">
    <property type="term" value="C:membrane"/>
    <property type="evidence" value="ECO:0007669"/>
    <property type="project" value="UniProtKB-SubCell"/>
</dbReference>
<evidence type="ECO:0000256" key="3">
    <source>
        <dbReference type="ARBA" id="ARBA00012438"/>
    </source>
</evidence>
<dbReference type="SMART" id="SM00304">
    <property type="entry name" value="HAMP"/>
    <property type="match status" value="1"/>
</dbReference>
<dbReference type="RefSeq" id="WP_109733499.1">
    <property type="nucleotide sequence ID" value="NZ_BAAACK010000010.1"/>
</dbReference>
<dbReference type="InterPro" id="IPR050736">
    <property type="entry name" value="Sensor_HK_Regulatory"/>
</dbReference>
<keyword evidence="5" id="KW-0808">Transferase</keyword>
<dbReference type="OrthoDB" id="9813151at2"/>
<name>A0A2Y9C6J3_9FIRM</name>
<keyword evidence="4" id="KW-0597">Phosphoprotein</keyword>
<evidence type="ECO:0000256" key="4">
    <source>
        <dbReference type="ARBA" id="ARBA00022553"/>
    </source>
</evidence>
<reference evidence="11 12" key="1">
    <citation type="submission" date="2018-05" db="EMBL/GenBank/DDBJ databases">
        <title>The Hungate 1000. A catalogue of reference genomes from the rumen microbiome.</title>
        <authorList>
            <person name="Kelly W."/>
        </authorList>
    </citation>
    <scope>NUCLEOTIDE SEQUENCE [LARGE SCALE GENOMIC DNA]</scope>
    <source>
        <strain evidence="11 12">NLAE-zl-C242</strain>
    </source>
</reference>
<evidence type="ECO:0000259" key="10">
    <source>
        <dbReference type="PROSITE" id="PS50885"/>
    </source>
</evidence>
<keyword evidence="8" id="KW-1133">Transmembrane helix</keyword>
<feature type="domain" description="HAMP" evidence="10">
    <location>
        <begin position="78"/>
        <end position="134"/>
    </location>
</feature>
<dbReference type="InterPro" id="IPR036097">
    <property type="entry name" value="HisK_dim/P_sf"/>
</dbReference>
<dbReference type="CDD" id="cd06225">
    <property type="entry name" value="HAMP"/>
    <property type="match status" value="1"/>
</dbReference>
<dbReference type="EMBL" id="QGDL01000018">
    <property type="protein sequence ID" value="PWJ22591.1"/>
    <property type="molecule type" value="Genomic_DNA"/>
</dbReference>
<keyword evidence="12" id="KW-1185">Reference proteome</keyword>
<organism evidence="11 12">
    <name type="scientific">Faecalicatena orotica</name>
    <dbReference type="NCBI Taxonomy" id="1544"/>
    <lineage>
        <taxon>Bacteria</taxon>
        <taxon>Bacillati</taxon>
        <taxon>Bacillota</taxon>
        <taxon>Clostridia</taxon>
        <taxon>Lachnospirales</taxon>
        <taxon>Lachnospiraceae</taxon>
        <taxon>Faecalicatena</taxon>
    </lineage>
</organism>
<dbReference type="Pfam" id="PF00512">
    <property type="entry name" value="HisKA"/>
    <property type="match status" value="1"/>
</dbReference>
<dbReference type="PROSITE" id="PS50885">
    <property type="entry name" value="HAMP"/>
    <property type="match status" value="1"/>
</dbReference>
<dbReference type="EC" id="2.7.13.3" evidence="3"/>
<dbReference type="InterPro" id="IPR003661">
    <property type="entry name" value="HisK_dim/P_dom"/>
</dbReference>
<dbReference type="CDD" id="cd00082">
    <property type="entry name" value="HisKA"/>
    <property type="match status" value="1"/>
</dbReference>
<gene>
    <name evidence="11" type="ORF">A8806_11846</name>
</gene>
<dbReference type="GO" id="GO:0000155">
    <property type="term" value="F:phosphorelay sensor kinase activity"/>
    <property type="evidence" value="ECO:0007669"/>
    <property type="project" value="InterPro"/>
</dbReference>
<keyword evidence="6 11" id="KW-0418">Kinase</keyword>
<dbReference type="Proteomes" id="UP000245845">
    <property type="component" value="Unassembled WGS sequence"/>
</dbReference>
<dbReference type="SMART" id="SM00388">
    <property type="entry name" value="HisKA"/>
    <property type="match status" value="1"/>
</dbReference>
<dbReference type="PANTHER" id="PTHR43711:SF1">
    <property type="entry name" value="HISTIDINE KINASE 1"/>
    <property type="match status" value="1"/>
</dbReference>
<dbReference type="InterPro" id="IPR005467">
    <property type="entry name" value="His_kinase_dom"/>
</dbReference>
<evidence type="ECO:0000256" key="5">
    <source>
        <dbReference type="ARBA" id="ARBA00022679"/>
    </source>
</evidence>
<dbReference type="InterPro" id="IPR003594">
    <property type="entry name" value="HATPase_dom"/>
</dbReference>
<evidence type="ECO:0000256" key="1">
    <source>
        <dbReference type="ARBA" id="ARBA00000085"/>
    </source>
</evidence>
<dbReference type="Gene3D" id="1.10.287.130">
    <property type="match status" value="1"/>
</dbReference>
<accession>A0A2Y9C6J3</accession>
<evidence type="ECO:0000259" key="9">
    <source>
        <dbReference type="PROSITE" id="PS50109"/>
    </source>
</evidence>
<feature type="domain" description="Histidine kinase" evidence="9">
    <location>
        <begin position="142"/>
        <end position="355"/>
    </location>
</feature>
<dbReference type="InterPro" id="IPR003660">
    <property type="entry name" value="HAMP_dom"/>
</dbReference>
<comment type="subcellular location">
    <subcellularLocation>
        <location evidence="2">Membrane</location>
    </subcellularLocation>
</comment>
<dbReference type="PROSITE" id="PS50109">
    <property type="entry name" value="HIS_KIN"/>
    <property type="match status" value="1"/>
</dbReference>
<dbReference type="Pfam" id="PF02518">
    <property type="entry name" value="HATPase_c"/>
    <property type="match status" value="1"/>
</dbReference>
<sequence length="368" mass="41716">MKQEEKTTDPRISRRYFVFPIYLALFFAVGTLMMLPTVLYGGIHLIRDESGPYVKWYFIYCVVVTAVILSALNLHKYMTVERPIRRLSIAAKKVAEGDFSVYLPLRHAPNDMDYIDTLYMDFNKMVAELGSIETLKNDFAANVSHEMKTPLSAINNYVQLLQGTKLDTVQREYADAILESTKRLSSLIFNVLKLNKLESQKIQPKPERYDLCGQLAECAIGFEAVWEKKGIEFEADMEDCAYVEADRELMGLVWNNLLSNAFKFTDAGGTVGIRQYSDKEYITAEVSDTGCGMSKQTMKRMFDKFYQGDTSHATEGNGLGLSLILRILQMSGGTITVKSTEGKGTVFRVRFPVSLMTEKEQEGKEQEE</sequence>
<evidence type="ECO:0000256" key="7">
    <source>
        <dbReference type="ARBA" id="ARBA00023012"/>
    </source>
</evidence>
<keyword evidence="8" id="KW-0812">Transmembrane</keyword>
<comment type="catalytic activity">
    <reaction evidence="1">
        <text>ATP + protein L-histidine = ADP + protein N-phospho-L-histidine.</text>
        <dbReference type="EC" id="2.7.13.3"/>
    </reaction>
</comment>
<dbReference type="InterPro" id="IPR036890">
    <property type="entry name" value="HATPase_C_sf"/>
</dbReference>
<evidence type="ECO:0000256" key="2">
    <source>
        <dbReference type="ARBA" id="ARBA00004370"/>
    </source>
</evidence>
<keyword evidence="8" id="KW-0472">Membrane</keyword>
<evidence type="ECO:0000313" key="11">
    <source>
        <dbReference type="EMBL" id="PWJ22591.1"/>
    </source>
</evidence>
<dbReference type="Gene3D" id="3.30.565.10">
    <property type="entry name" value="Histidine kinase-like ATPase, C-terminal domain"/>
    <property type="match status" value="1"/>
</dbReference>
<proteinExistence type="predicted"/>
<dbReference type="SUPFAM" id="SSF47384">
    <property type="entry name" value="Homodimeric domain of signal transducing histidine kinase"/>
    <property type="match status" value="1"/>
</dbReference>
<dbReference type="FunFam" id="3.30.565.10:FF:000006">
    <property type="entry name" value="Sensor histidine kinase WalK"/>
    <property type="match status" value="1"/>
</dbReference>
<dbReference type="SUPFAM" id="SSF158472">
    <property type="entry name" value="HAMP domain-like"/>
    <property type="match status" value="1"/>
</dbReference>
<keyword evidence="7" id="KW-0902">Two-component regulatory system</keyword>